<reference evidence="1 2" key="1">
    <citation type="journal article" date="2010" name="Stand. Genomic Sci.">
        <title>Complete genome sequence of Streptosporangium roseum type strain (NI 9100).</title>
        <authorList>
            <person name="Nolan M."/>
            <person name="Sikorski J."/>
            <person name="Jando M."/>
            <person name="Lucas S."/>
            <person name="Lapidus A."/>
            <person name="Glavina Del Rio T."/>
            <person name="Chen F."/>
            <person name="Tice H."/>
            <person name="Pitluck S."/>
            <person name="Cheng J.F."/>
            <person name="Chertkov O."/>
            <person name="Sims D."/>
            <person name="Meincke L."/>
            <person name="Brettin T."/>
            <person name="Han C."/>
            <person name="Detter J.C."/>
            <person name="Bruce D."/>
            <person name="Goodwin L."/>
            <person name="Land M."/>
            <person name="Hauser L."/>
            <person name="Chang Y.J."/>
            <person name="Jeffries C.D."/>
            <person name="Ivanova N."/>
            <person name="Mavromatis K."/>
            <person name="Mikhailova N."/>
            <person name="Chen A."/>
            <person name="Palaniappan K."/>
            <person name="Chain P."/>
            <person name="Rohde M."/>
            <person name="Goker M."/>
            <person name="Bristow J."/>
            <person name="Eisen J.A."/>
            <person name="Markowitz V."/>
            <person name="Hugenholtz P."/>
            <person name="Kyrpides N.C."/>
            <person name="Klenk H.P."/>
        </authorList>
    </citation>
    <scope>NUCLEOTIDE SEQUENCE [LARGE SCALE GENOMIC DNA]</scope>
    <source>
        <strain evidence="2">ATCC 12428 / DSM 43021 / JCM 3005 / NI 9100</strain>
    </source>
</reference>
<dbReference type="EMBL" id="CP001814">
    <property type="protein sequence ID" value="ACZ87172.1"/>
    <property type="molecule type" value="Genomic_DNA"/>
</dbReference>
<evidence type="ECO:0000313" key="2">
    <source>
        <dbReference type="Proteomes" id="UP000002029"/>
    </source>
</evidence>
<keyword evidence="2" id="KW-1185">Reference proteome</keyword>
<gene>
    <name evidence="1" type="ordered locus">Sros_4279</name>
</gene>
<organism evidence="1 2">
    <name type="scientific">Streptosporangium roseum (strain ATCC 12428 / DSM 43021 / JCM 3005 / KCTC 9067 / NCIMB 10171 / NRRL 2505 / NI 9100)</name>
    <dbReference type="NCBI Taxonomy" id="479432"/>
    <lineage>
        <taxon>Bacteria</taxon>
        <taxon>Bacillati</taxon>
        <taxon>Actinomycetota</taxon>
        <taxon>Actinomycetes</taxon>
        <taxon>Streptosporangiales</taxon>
        <taxon>Streptosporangiaceae</taxon>
        <taxon>Streptosporangium</taxon>
    </lineage>
</organism>
<evidence type="ECO:0000313" key="1">
    <source>
        <dbReference type="EMBL" id="ACZ87172.1"/>
    </source>
</evidence>
<proteinExistence type="predicted"/>
<dbReference type="Proteomes" id="UP000002029">
    <property type="component" value="Chromosome"/>
</dbReference>
<protein>
    <submittedName>
        <fullName evidence="1">Uncharacterized protein</fullName>
    </submittedName>
</protein>
<name>D2AZT8_STRRD</name>
<dbReference type="AlphaFoldDB" id="D2AZT8"/>
<accession>D2AZT8</accession>
<sequence>MAARGDRLTEVMGEQIALPLRRTLRSEERAMVRGPAEAARQDQEITLEFVGLVVACTAPGPGLISWRSGFFES</sequence>
<dbReference type="HOGENOM" id="CLU_2703376_0_0_11"/>
<dbReference type="KEGG" id="sro:Sros_4279"/>